<protein>
    <recommendedName>
        <fullName evidence="4">Transcriptional regulator</fullName>
    </recommendedName>
</protein>
<reference evidence="2 3" key="1">
    <citation type="submission" date="2017-10" db="EMBL/GenBank/DDBJ databases">
        <title>Bacillus sp. nov., a halophilic bacterium isolated from a Keqin Lake.</title>
        <authorList>
            <person name="Wang H."/>
        </authorList>
    </citation>
    <scope>NUCLEOTIDE SEQUENCE [LARGE SCALE GENOMIC DNA]</scope>
    <source>
        <strain evidence="2 3">KCTC 13187</strain>
    </source>
</reference>
<keyword evidence="3" id="KW-1185">Reference proteome</keyword>
<keyword evidence="1" id="KW-1133">Transmembrane helix</keyword>
<keyword evidence="1" id="KW-0812">Transmembrane</keyword>
<dbReference type="Proteomes" id="UP000281498">
    <property type="component" value="Unassembled WGS sequence"/>
</dbReference>
<proteinExistence type="predicted"/>
<dbReference type="OrthoDB" id="2885525at2"/>
<name>A0A3A9KL34_9BACI</name>
<evidence type="ECO:0000313" key="3">
    <source>
        <dbReference type="Proteomes" id="UP000281498"/>
    </source>
</evidence>
<evidence type="ECO:0000256" key="1">
    <source>
        <dbReference type="SAM" id="Phobius"/>
    </source>
</evidence>
<keyword evidence="1" id="KW-0472">Membrane</keyword>
<organism evidence="2 3">
    <name type="scientific">Salipaludibacillus neizhouensis</name>
    <dbReference type="NCBI Taxonomy" id="885475"/>
    <lineage>
        <taxon>Bacteria</taxon>
        <taxon>Bacillati</taxon>
        <taxon>Bacillota</taxon>
        <taxon>Bacilli</taxon>
        <taxon>Bacillales</taxon>
        <taxon>Bacillaceae</taxon>
    </lineage>
</organism>
<gene>
    <name evidence="2" type="ORF">CR203_19830</name>
</gene>
<feature type="transmembrane region" description="Helical" evidence="1">
    <location>
        <begin position="6"/>
        <end position="25"/>
    </location>
</feature>
<comment type="caution">
    <text evidence="2">The sequence shown here is derived from an EMBL/GenBank/DDBJ whole genome shotgun (WGS) entry which is preliminary data.</text>
</comment>
<evidence type="ECO:0008006" key="4">
    <source>
        <dbReference type="Google" id="ProtNLM"/>
    </source>
</evidence>
<sequence>MSVILYDLFLVMMGIVLGVFISDPLKNIVTGKYKEDARQKKRVKLLIHIRENNTKTYPTTTELAEKVFANKMDVAAVYKLLKEIEGIGLIKSVGNGEQEIEDTKWKYEKKHM</sequence>
<dbReference type="EMBL" id="PDOE01000014">
    <property type="protein sequence ID" value="RKL65576.1"/>
    <property type="molecule type" value="Genomic_DNA"/>
</dbReference>
<dbReference type="RefSeq" id="WP_110936930.1">
    <property type="nucleotide sequence ID" value="NZ_KZ614146.1"/>
</dbReference>
<accession>A0A3A9KL34</accession>
<dbReference type="AlphaFoldDB" id="A0A3A9KL34"/>
<evidence type="ECO:0000313" key="2">
    <source>
        <dbReference type="EMBL" id="RKL65576.1"/>
    </source>
</evidence>